<dbReference type="EMBL" id="MN740134">
    <property type="protein sequence ID" value="QHT89044.1"/>
    <property type="molecule type" value="Genomic_DNA"/>
</dbReference>
<evidence type="ECO:0000313" key="2">
    <source>
        <dbReference type="EMBL" id="QHT89044.1"/>
    </source>
</evidence>
<keyword evidence="1" id="KW-1133">Transmembrane helix</keyword>
<evidence type="ECO:0000256" key="1">
    <source>
        <dbReference type="SAM" id="Phobius"/>
    </source>
</evidence>
<keyword evidence="1" id="KW-0472">Membrane</keyword>
<name>A0A6C0I7Y1_9ZZZZ</name>
<feature type="transmembrane region" description="Helical" evidence="1">
    <location>
        <begin position="6"/>
        <end position="23"/>
    </location>
</feature>
<keyword evidence="1" id="KW-0812">Transmembrane</keyword>
<protein>
    <submittedName>
        <fullName evidence="2">Uncharacterized protein</fullName>
    </submittedName>
</protein>
<proteinExistence type="predicted"/>
<reference evidence="2" key="1">
    <citation type="journal article" date="2020" name="Nature">
        <title>Giant virus diversity and host interactions through global metagenomics.</title>
        <authorList>
            <person name="Schulz F."/>
            <person name="Roux S."/>
            <person name="Paez-Espino D."/>
            <person name="Jungbluth S."/>
            <person name="Walsh D.A."/>
            <person name="Denef V.J."/>
            <person name="McMahon K.D."/>
            <person name="Konstantinidis K.T."/>
            <person name="Eloe-Fadrosh E.A."/>
            <person name="Kyrpides N.C."/>
            <person name="Woyke T."/>
        </authorList>
    </citation>
    <scope>NUCLEOTIDE SEQUENCE</scope>
    <source>
        <strain evidence="2">GVMAG-M-3300023184-51</strain>
    </source>
</reference>
<dbReference type="AlphaFoldDB" id="A0A6C0I7Y1"/>
<sequence>MFLEMIHYLISFFIVGLLIYLIIKTHIYFSRNNVPITNETIKEQFLNR</sequence>
<organism evidence="2">
    <name type="scientific">viral metagenome</name>
    <dbReference type="NCBI Taxonomy" id="1070528"/>
    <lineage>
        <taxon>unclassified sequences</taxon>
        <taxon>metagenomes</taxon>
        <taxon>organismal metagenomes</taxon>
    </lineage>
</organism>
<accession>A0A6C0I7Y1</accession>